<gene>
    <name evidence="1" type="ORF">CDAR_37701</name>
</gene>
<protein>
    <submittedName>
        <fullName evidence="1">Uncharacterized protein</fullName>
    </submittedName>
</protein>
<accession>A0AAV4V7X9</accession>
<organism evidence="1 2">
    <name type="scientific">Caerostris darwini</name>
    <dbReference type="NCBI Taxonomy" id="1538125"/>
    <lineage>
        <taxon>Eukaryota</taxon>
        <taxon>Metazoa</taxon>
        <taxon>Ecdysozoa</taxon>
        <taxon>Arthropoda</taxon>
        <taxon>Chelicerata</taxon>
        <taxon>Arachnida</taxon>
        <taxon>Araneae</taxon>
        <taxon>Araneomorphae</taxon>
        <taxon>Entelegynae</taxon>
        <taxon>Araneoidea</taxon>
        <taxon>Araneidae</taxon>
        <taxon>Caerostris</taxon>
    </lineage>
</organism>
<dbReference type="AlphaFoldDB" id="A0AAV4V7X9"/>
<keyword evidence="2" id="KW-1185">Reference proteome</keyword>
<proteinExistence type="predicted"/>
<dbReference type="Proteomes" id="UP001054837">
    <property type="component" value="Unassembled WGS sequence"/>
</dbReference>
<evidence type="ECO:0000313" key="2">
    <source>
        <dbReference type="Proteomes" id="UP001054837"/>
    </source>
</evidence>
<reference evidence="1 2" key="1">
    <citation type="submission" date="2021-06" db="EMBL/GenBank/DDBJ databases">
        <title>Caerostris darwini draft genome.</title>
        <authorList>
            <person name="Kono N."/>
            <person name="Arakawa K."/>
        </authorList>
    </citation>
    <scope>NUCLEOTIDE SEQUENCE [LARGE SCALE GENOMIC DNA]</scope>
</reference>
<evidence type="ECO:0000313" key="1">
    <source>
        <dbReference type="EMBL" id="GIY66206.1"/>
    </source>
</evidence>
<comment type="caution">
    <text evidence="1">The sequence shown here is derived from an EMBL/GenBank/DDBJ whole genome shotgun (WGS) entry which is preliminary data.</text>
</comment>
<sequence length="99" mass="10867">MLTVGFEATGLDNIEIKVDLSQHLYLGGVDSSQFASWVLHDPLSKPDWSKDAYVGDDAFQLGGRTTIISMQLPVFTNIGINPTSIYSCCFDSKSGWKGY</sequence>
<name>A0AAV4V7X9_9ARAC</name>
<dbReference type="EMBL" id="BPLQ01012557">
    <property type="protein sequence ID" value="GIY66206.1"/>
    <property type="molecule type" value="Genomic_DNA"/>
</dbReference>